<keyword evidence="2" id="KW-1185">Reference proteome</keyword>
<reference evidence="1 2" key="1">
    <citation type="submission" date="2017-05" db="EMBL/GenBank/DDBJ databases">
        <title>Complete genome sequence of Streptomyces sp. SCSIO 03032 revealed the diverse biosynthetic pathways for its bioactive secondary metabolites.</title>
        <authorList>
            <person name="Ma L."/>
            <person name="Zhu Y."/>
            <person name="Zhang W."/>
            <person name="Zhang G."/>
            <person name="Tian X."/>
            <person name="Zhang S."/>
            <person name="Zhang C."/>
        </authorList>
    </citation>
    <scope>NUCLEOTIDE SEQUENCE [LARGE SCALE GENOMIC DNA]</scope>
    <source>
        <strain evidence="1 2">SCSIO 03032</strain>
    </source>
</reference>
<dbReference type="Proteomes" id="UP000194218">
    <property type="component" value="Chromosome"/>
</dbReference>
<dbReference type="RefSeq" id="WP_086161765.1">
    <property type="nucleotide sequence ID" value="NZ_CP021121.1"/>
</dbReference>
<name>A0A1W7D5R0_9ACTN</name>
<gene>
    <name evidence="1" type="ORF">CAG99_26615</name>
</gene>
<evidence type="ECO:0000313" key="2">
    <source>
        <dbReference type="Proteomes" id="UP000194218"/>
    </source>
</evidence>
<sequence>MSVYVSDLASPDSAAAFVPFSRFLVPALRRITRSPLVRARHWPLRCAGPTEGTWCADCESTVDDLLLASYNRFRRALTGDMPRTKAGAAVRELQEVVNHVHSPHARGEALAPFVPALSRAPRTDDPGWLRASRAQLVHYPARHLEERVRREDAVARGGSARPDRDLRKAIWAAPLRSDRLALELLLAYIARIRRGARSPFTTPSDLLTRLAIDTRTANQKLTTALSHLRQIRPEYYAANVTAQLAAVPLPLHHDLAAGPD</sequence>
<protein>
    <submittedName>
        <fullName evidence="1">Uncharacterized protein</fullName>
    </submittedName>
</protein>
<dbReference type="KEGG" id="smao:CAG99_26615"/>
<proteinExistence type="predicted"/>
<organism evidence="1 2">
    <name type="scientific">Streptomyces marincola</name>
    <dbReference type="NCBI Taxonomy" id="2878388"/>
    <lineage>
        <taxon>Bacteria</taxon>
        <taxon>Bacillati</taxon>
        <taxon>Actinomycetota</taxon>
        <taxon>Actinomycetes</taxon>
        <taxon>Kitasatosporales</taxon>
        <taxon>Streptomycetaceae</taxon>
        <taxon>Streptomyces</taxon>
    </lineage>
</organism>
<evidence type="ECO:0000313" key="1">
    <source>
        <dbReference type="EMBL" id="ARQ71930.1"/>
    </source>
</evidence>
<dbReference type="AlphaFoldDB" id="A0A1W7D5R0"/>
<dbReference type="EMBL" id="CP021121">
    <property type="protein sequence ID" value="ARQ71930.1"/>
    <property type="molecule type" value="Genomic_DNA"/>
</dbReference>
<dbReference type="OrthoDB" id="3217737at2"/>
<accession>A0A1W7D5R0</accession>